<feature type="transmembrane region" description="Helical" evidence="13">
    <location>
        <begin position="74"/>
        <end position="92"/>
    </location>
</feature>
<dbReference type="PROSITE" id="PS50850">
    <property type="entry name" value="MFS"/>
    <property type="match status" value="1"/>
</dbReference>
<evidence type="ECO:0000256" key="13">
    <source>
        <dbReference type="SAM" id="Phobius"/>
    </source>
</evidence>
<evidence type="ECO:0000256" key="3">
    <source>
        <dbReference type="ARBA" id="ARBA00022448"/>
    </source>
</evidence>
<dbReference type="InterPro" id="IPR005829">
    <property type="entry name" value="Sugar_transporter_CS"/>
</dbReference>
<evidence type="ECO:0000256" key="11">
    <source>
        <dbReference type="ARBA" id="ARBA00051074"/>
    </source>
</evidence>
<sequence>MRGAVFAALAATMGNLLQGWDNATIAGALIYIKREFQLESQPTLEGLIVAMSLIGATVITTFSGPVSDHLGRRPMLIISSLLYFLGGLVMFWSPSVYVLLMGRLLDGFGVGLAVTLVPVYISETSPPEIRGQLNTLPQFTGSGGMFLSYCMVFGMSLLKSPSWRLMLGVISIPSLLYLALTVFYLPESPRWLVSKGRMEEAKKVLQSLRGRVDVTGEMALLVEGLGTGGDTSIEGYVIGPANDEEVTTDKDQIKLYGAEQGQSWIAKPVTGGQSMLGMVSRYGSMAQQGSMANLVDPVVTLFGSVHEKLPQTGSMRSALFPNFGSMFSAAPDHAKHENWEAESQGEDSLSEAANGDSDDNLQSPLLSRHGSAQEKDGVPAANGSMFSSLFQPGGGELVNSTGIGGGWQLAYKKGEKKGQDGKPELKRVYLHQEAGMGSMRGSVLSMHHTDIPEQGQFVQAAGLVSQSALSIKDFKGESPFSEGIVEPSEAVTKGPSWRELFEPGVKRALIVGMGIQILQQFSGINGVLYYTPQILSQAGVDVLLSSMGISGDSASLLISALTTLLMLPAIGLAMRLMDLSGRRFLLLNTLPVLIVSLIILVLSNVIQISTVIHATLSTISVVVYFCCFVMGFGPIPNILCSEIFPTRVRGLCIAICSLTFWFGDIIVTYSLPALLSSIGLAGVFGIYAVVCVISWFFVYLKVPETKGMPLEVISEFFNVGARQAELAKES</sequence>
<dbReference type="InterPro" id="IPR003663">
    <property type="entry name" value="Sugar/inositol_transpt"/>
</dbReference>
<dbReference type="Pfam" id="PF00083">
    <property type="entry name" value="Sugar_tr"/>
    <property type="match status" value="2"/>
</dbReference>
<keyword evidence="8 13" id="KW-1133">Transmembrane helix</keyword>
<reference evidence="15" key="2">
    <citation type="submission" date="2020-07" db="EMBL/GenBank/DDBJ databases">
        <authorList>
            <person name="Vera ALvarez R."/>
            <person name="Arias-Moreno D.M."/>
            <person name="Jimenez-Jacinto V."/>
            <person name="Jimenez-Bremont J.F."/>
            <person name="Swaminathan K."/>
            <person name="Moose S.P."/>
            <person name="Guerrero-Gonzalez M.L."/>
            <person name="Marino-Ramirez L."/>
            <person name="Landsman D."/>
            <person name="Rodriguez-Kessler M."/>
            <person name="Delgado-Sanchez P."/>
        </authorList>
    </citation>
    <scope>NUCLEOTIDE SEQUENCE</scope>
    <source>
        <tissue evidence="15">Cladode</tissue>
    </source>
</reference>
<evidence type="ECO:0000259" key="14">
    <source>
        <dbReference type="PROSITE" id="PS50850"/>
    </source>
</evidence>
<keyword evidence="6" id="KW-0762">Sugar transport</keyword>
<proteinExistence type="inferred from homology"/>
<feature type="transmembrane region" description="Helical" evidence="13">
    <location>
        <begin position="612"/>
        <end position="639"/>
    </location>
</feature>
<dbReference type="InterPro" id="IPR036259">
    <property type="entry name" value="MFS_trans_sf"/>
</dbReference>
<dbReference type="GO" id="GO:0009705">
    <property type="term" value="C:plant-type vacuole membrane"/>
    <property type="evidence" value="ECO:0007669"/>
    <property type="project" value="UniProtKB-ARBA"/>
</dbReference>
<evidence type="ECO:0000256" key="10">
    <source>
        <dbReference type="ARBA" id="ARBA00050663"/>
    </source>
</evidence>
<dbReference type="EMBL" id="GISG01041744">
    <property type="protein sequence ID" value="MBA4623102.1"/>
    <property type="molecule type" value="Transcribed_RNA"/>
</dbReference>
<feature type="transmembrane region" description="Helical" evidence="13">
    <location>
        <begin position="585"/>
        <end position="606"/>
    </location>
</feature>
<evidence type="ECO:0000256" key="4">
    <source>
        <dbReference type="ARBA" id="ARBA00022553"/>
    </source>
</evidence>
<keyword evidence="7 13" id="KW-0812">Transmembrane</keyword>
<name>A0A7C9CQ79_OPUST</name>
<dbReference type="InterPro" id="IPR005828">
    <property type="entry name" value="MFS_sugar_transport-like"/>
</dbReference>
<feature type="domain" description="Major facilitator superfamily (MFS) profile" evidence="14">
    <location>
        <begin position="7"/>
        <end position="706"/>
    </location>
</feature>
<dbReference type="FunFam" id="1.20.1250.20:FF:000108">
    <property type="entry name" value="Monosaccharide-sensing protein 2"/>
    <property type="match status" value="1"/>
</dbReference>
<dbReference type="PROSITE" id="PS00217">
    <property type="entry name" value="SUGAR_TRANSPORT_2"/>
    <property type="match status" value="1"/>
</dbReference>
<dbReference type="GO" id="GO:0022857">
    <property type="term" value="F:transmembrane transporter activity"/>
    <property type="evidence" value="ECO:0007669"/>
    <property type="project" value="InterPro"/>
</dbReference>
<comment type="catalytic activity">
    <reaction evidence="11">
        <text>sucrose(out) + H(+)(in) = sucrose(in) + H(+)(out)</text>
        <dbReference type="Rhea" id="RHEA:73211"/>
        <dbReference type="ChEBI" id="CHEBI:15378"/>
        <dbReference type="ChEBI" id="CHEBI:17992"/>
    </reaction>
    <physiologicalReaction direction="left-to-right" evidence="11">
        <dbReference type="Rhea" id="RHEA:73212"/>
    </physiologicalReaction>
</comment>
<evidence type="ECO:0000256" key="8">
    <source>
        <dbReference type="ARBA" id="ARBA00022989"/>
    </source>
</evidence>
<dbReference type="InterPro" id="IPR050814">
    <property type="entry name" value="Myo-inositol_Transporter"/>
</dbReference>
<keyword evidence="4" id="KW-0597">Phosphoprotein</keyword>
<keyword evidence="3" id="KW-0813">Transport</keyword>
<feature type="transmembrane region" description="Helical" evidence="13">
    <location>
        <begin position="133"/>
        <end position="157"/>
    </location>
</feature>
<evidence type="ECO:0000256" key="12">
    <source>
        <dbReference type="SAM" id="MobiDB-lite"/>
    </source>
</evidence>
<evidence type="ECO:0000256" key="1">
    <source>
        <dbReference type="ARBA" id="ARBA00004128"/>
    </source>
</evidence>
<dbReference type="FunFam" id="1.20.1250.20:FF:000103">
    <property type="entry name" value="monosaccharide-sensing protein 2"/>
    <property type="match status" value="1"/>
</dbReference>
<dbReference type="Gene3D" id="1.20.1250.20">
    <property type="entry name" value="MFS general substrate transporter like domains"/>
    <property type="match status" value="2"/>
</dbReference>
<evidence type="ECO:0000256" key="2">
    <source>
        <dbReference type="ARBA" id="ARBA00010992"/>
    </source>
</evidence>
<dbReference type="PANTHER" id="PTHR48020:SF35">
    <property type="entry name" value="SUGAR TRANSPORTER"/>
    <property type="match status" value="1"/>
</dbReference>
<accession>A0A7C9CQ79</accession>
<dbReference type="PROSITE" id="PS00216">
    <property type="entry name" value="SUGAR_TRANSPORT_1"/>
    <property type="match status" value="1"/>
</dbReference>
<reference evidence="15" key="1">
    <citation type="journal article" date="2013" name="J. Plant Res.">
        <title>Effect of fungi and light on seed germination of three Opuntia species from semiarid lands of central Mexico.</title>
        <authorList>
            <person name="Delgado-Sanchez P."/>
            <person name="Jimenez-Bremont J.F."/>
            <person name="Guerrero-Gonzalez Mde L."/>
            <person name="Flores J."/>
        </authorList>
    </citation>
    <scope>NUCLEOTIDE SEQUENCE</scope>
    <source>
        <tissue evidence="15">Cladode</tissue>
    </source>
</reference>
<comment type="catalytic activity">
    <reaction evidence="10">
        <text>D-glucose(out) + H(+)(in) = D-glucose(in) + H(+)(out)</text>
        <dbReference type="Rhea" id="RHEA:73203"/>
        <dbReference type="ChEBI" id="CHEBI:4167"/>
        <dbReference type="ChEBI" id="CHEBI:15378"/>
    </reaction>
    <physiologicalReaction direction="left-to-right" evidence="10">
        <dbReference type="Rhea" id="RHEA:73204"/>
    </physiologicalReaction>
</comment>
<evidence type="ECO:0000256" key="9">
    <source>
        <dbReference type="ARBA" id="ARBA00023136"/>
    </source>
</evidence>
<feature type="region of interest" description="Disordered" evidence="12">
    <location>
        <begin position="334"/>
        <end position="384"/>
    </location>
</feature>
<keyword evidence="9 13" id="KW-0472">Membrane</keyword>
<feature type="transmembrane region" description="Helical" evidence="13">
    <location>
        <begin position="43"/>
        <end position="62"/>
    </location>
</feature>
<feature type="transmembrane region" description="Helical" evidence="13">
    <location>
        <begin position="677"/>
        <end position="700"/>
    </location>
</feature>
<feature type="transmembrane region" description="Helical" evidence="13">
    <location>
        <begin position="554"/>
        <end position="573"/>
    </location>
</feature>
<dbReference type="AlphaFoldDB" id="A0A7C9CQ79"/>
<organism evidence="15">
    <name type="scientific">Opuntia streptacantha</name>
    <name type="common">Prickly pear cactus</name>
    <name type="synonym">Opuntia cardona</name>
    <dbReference type="NCBI Taxonomy" id="393608"/>
    <lineage>
        <taxon>Eukaryota</taxon>
        <taxon>Viridiplantae</taxon>
        <taxon>Streptophyta</taxon>
        <taxon>Embryophyta</taxon>
        <taxon>Tracheophyta</taxon>
        <taxon>Spermatophyta</taxon>
        <taxon>Magnoliopsida</taxon>
        <taxon>eudicotyledons</taxon>
        <taxon>Gunneridae</taxon>
        <taxon>Pentapetalae</taxon>
        <taxon>Caryophyllales</taxon>
        <taxon>Cactineae</taxon>
        <taxon>Cactaceae</taxon>
        <taxon>Opuntioideae</taxon>
        <taxon>Opuntia</taxon>
    </lineage>
</organism>
<dbReference type="InterPro" id="IPR020846">
    <property type="entry name" value="MFS_dom"/>
</dbReference>
<dbReference type="SUPFAM" id="SSF103473">
    <property type="entry name" value="MFS general substrate transporter"/>
    <property type="match status" value="1"/>
</dbReference>
<evidence type="ECO:0000256" key="6">
    <source>
        <dbReference type="ARBA" id="ARBA00022597"/>
    </source>
</evidence>
<dbReference type="PRINTS" id="PR00171">
    <property type="entry name" value="SUGRTRNSPORT"/>
</dbReference>
<evidence type="ECO:0000256" key="7">
    <source>
        <dbReference type="ARBA" id="ARBA00022692"/>
    </source>
</evidence>
<feature type="transmembrane region" description="Helical" evidence="13">
    <location>
        <begin position="651"/>
        <end position="671"/>
    </location>
</feature>
<keyword evidence="5" id="KW-0926">Vacuole</keyword>
<comment type="subcellular location">
    <subcellularLocation>
        <location evidence="1">Vacuole membrane</location>
        <topology evidence="1">Multi-pass membrane protein</topology>
    </subcellularLocation>
</comment>
<protein>
    <recommendedName>
        <fullName evidence="14">Major facilitator superfamily (MFS) profile domain-containing protein</fullName>
    </recommendedName>
</protein>
<feature type="transmembrane region" description="Helical" evidence="13">
    <location>
        <begin position="163"/>
        <end position="185"/>
    </location>
</feature>
<evidence type="ECO:0000313" key="15">
    <source>
        <dbReference type="EMBL" id="MBA4623102.1"/>
    </source>
</evidence>
<comment type="similarity">
    <text evidence="2">Belongs to the major facilitator superfamily. Sugar transporter (TC 2.A.1.1) family.</text>
</comment>
<feature type="transmembrane region" description="Helical" evidence="13">
    <location>
        <begin position="98"/>
        <end position="121"/>
    </location>
</feature>
<dbReference type="PANTHER" id="PTHR48020">
    <property type="entry name" value="PROTON MYO-INOSITOL COTRANSPORTER"/>
    <property type="match status" value="1"/>
</dbReference>
<evidence type="ECO:0000256" key="5">
    <source>
        <dbReference type="ARBA" id="ARBA00022554"/>
    </source>
</evidence>